<dbReference type="PROSITE" id="PS50850">
    <property type="entry name" value="MFS"/>
    <property type="match status" value="1"/>
</dbReference>
<comment type="subcellular location">
    <subcellularLocation>
        <location evidence="1">Membrane</location>
        <topology evidence="1">Multi-pass membrane protein</topology>
    </subcellularLocation>
</comment>
<dbReference type="Proteomes" id="UP000799324">
    <property type="component" value="Unassembled WGS sequence"/>
</dbReference>
<evidence type="ECO:0000313" key="9">
    <source>
        <dbReference type="EMBL" id="KAF2655031.1"/>
    </source>
</evidence>
<feature type="transmembrane region" description="Helical" evidence="7">
    <location>
        <begin position="88"/>
        <end position="107"/>
    </location>
</feature>
<evidence type="ECO:0000256" key="3">
    <source>
        <dbReference type="ARBA" id="ARBA00022692"/>
    </source>
</evidence>
<keyword evidence="2" id="KW-0813">Transport</keyword>
<dbReference type="OrthoDB" id="6770063at2759"/>
<dbReference type="InterPro" id="IPR011701">
    <property type="entry name" value="MFS"/>
</dbReference>
<dbReference type="PANTHER" id="PTHR23501:SF187">
    <property type="entry name" value="MAJOR FACILITATOR SUPERFAMILY (MFS) PROFILE DOMAIN-CONTAINING PROTEIN"/>
    <property type="match status" value="1"/>
</dbReference>
<evidence type="ECO:0000256" key="2">
    <source>
        <dbReference type="ARBA" id="ARBA00022448"/>
    </source>
</evidence>
<keyword evidence="10" id="KW-1185">Reference proteome</keyword>
<feature type="transmembrane region" description="Helical" evidence="7">
    <location>
        <begin position="143"/>
        <end position="164"/>
    </location>
</feature>
<feature type="transmembrane region" description="Helical" evidence="7">
    <location>
        <begin position="50"/>
        <end position="68"/>
    </location>
</feature>
<evidence type="ECO:0000256" key="4">
    <source>
        <dbReference type="ARBA" id="ARBA00022989"/>
    </source>
</evidence>
<dbReference type="PRINTS" id="PR01036">
    <property type="entry name" value="TCRTETB"/>
</dbReference>
<evidence type="ECO:0000256" key="7">
    <source>
        <dbReference type="SAM" id="Phobius"/>
    </source>
</evidence>
<dbReference type="InterPro" id="IPR020846">
    <property type="entry name" value="MFS_dom"/>
</dbReference>
<dbReference type="GO" id="GO:0005886">
    <property type="term" value="C:plasma membrane"/>
    <property type="evidence" value="ECO:0007669"/>
    <property type="project" value="TreeGrafter"/>
</dbReference>
<feature type="transmembrane region" description="Helical" evidence="7">
    <location>
        <begin position="176"/>
        <end position="202"/>
    </location>
</feature>
<dbReference type="Gene3D" id="1.20.1250.20">
    <property type="entry name" value="MFS general substrate transporter like domains"/>
    <property type="match status" value="2"/>
</dbReference>
<dbReference type="CDD" id="cd17502">
    <property type="entry name" value="MFS_Azr1_MDR_like"/>
    <property type="match status" value="1"/>
</dbReference>
<sequence length="538" mass="58318">MEHQEVDHTERILTSDVEKGHPVEDESISADEGGTCHLPGARVRLTKKQFWWVLLGLNLGMLLAALDFNIVATAVPTISSEFSEYRKSAWIGTGFFVAFALVLPLFAKLGAIFGNDHMFNLGTAIFILGSGLCGGARSMDMLIASRVVQGIGAGGIYGLVNVIITDLVPLKDVGKYLTFTGMVWVLADVAGPLLGGVFSQYVSWRWCFYVNLCISPISLAITVFALRLSKNTTNRKRQFLHLDYCGTLLLVGGAVCILLGISWGGNTFPWPDGRVIGCLVGGVTLIFLFPFLERRVKDPLVDPILLRNRTILTIAAAEFFFGANMISLMYYIPQFFQLVFGDTATLSGVGLLPMMLGITVGSTVAAFITSRREVSLINAQIGAGLTALASGLMVRWNAQTPRAETVVLLIILGMGQGAVMSGLLLSAQAATPKELIGITTGFVIFVQAVGDNFGVAFFAAVYINELRSSLAELALSPSDIEGILRDVQSIKHRFPAEVYGRIVDTYARSMRNGWWLMFACAAALFLLSLCGKQHKFKS</sequence>
<dbReference type="Pfam" id="PF07690">
    <property type="entry name" value="MFS_1"/>
    <property type="match status" value="1"/>
</dbReference>
<feature type="transmembrane region" description="Helical" evidence="7">
    <location>
        <begin position="513"/>
        <end position="531"/>
    </location>
</feature>
<reference evidence="9" key="1">
    <citation type="journal article" date="2020" name="Stud. Mycol.">
        <title>101 Dothideomycetes genomes: a test case for predicting lifestyles and emergence of pathogens.</title>
        <authorList>
            <person name="Haridas S."/>
            <person name="Albert R."/>
            <person name="Binder M."/>
            <person name="Bloem J."/>
            <person name="Labutti K."/>
            <person name="Salamov A."/>
            <person name="Andreopoulos B."/>
            <person name="Baker S."/>
            <person name="Barry K."/>
            <person name="Bills G."/>
            <person name="Bluhm B."/>
            <person name="Cannon C."/>
            <person name="Castanera R."/>
            <person name="Culley D."/>
            <person name="Daum C."/>
            <person name="Ezra D."/>
            <person name="Gonzalez J."/>
            <person name="Henrissat B."/>
            <person name="Kuo A."/>
            <person name="Liang C."/>
            <person name="Lipzen A."/>
            <person name="Lutzoni F."/>
            <person name="Magnuson J."/>
            <person name="Mondo S."/>
            <person name="Nolan M."/>
            <person name="Ohm R."/>
            <person name="Pangilinan J."/>
            <person name="Park H.-J."/>
            <person name="Ramirez L."/>
            <person name="Alfaro M."/>
            <person name="Sun H."/>
            <person name="Tritt A."/>
            <person name="Yoshinaga Y."/>
            <person name="Zwiers L.-H."/>
            <person name="Turgeon B."/>
            <person name="Goodwin S."/>
            <person name="Spatafora J."/>
            <person name="Crous P."/>
            <person name="Grigoriev I."/>
        </authorList>
    </citation>
    <scope>NUCLEOTIDE SEQUENCE</scope>
    <source>
        <strain evidence="9">CBS 122681</strain>
    </source>
</reference>
<dbReference type="AlphaFoldDB" id="A0A6A6T739"/>
<proteinExistence type="predicted"/>
<feature type="transmembrane region" description="Helical" evidence="7">
    <location>
        <begin position="344"/>
        <end position="368"/>
    </location>
</feature>
<organism evidence="9 10">
    <name type="scientific">Lophiostoma macrostomum CBS 122681</name>
    <dbReference type="NCBI Taxonomy" id="1314788"/>
    <lineage>
        <taxon>Eukaryota</taxon>
        <taxon>Fungi</taxon>
        <taxon>Dikarya</taxon>
        <taxon>Ascomycota</taxon>
        <taxon>Pezizomycotina</taxon>
        <taxon>Dothideomycetes</taxon>
        <taxon>Pleosporomycetidae</taxon>
        <taxon>Pleosporales</taxon>
        <taxon>Lophiostomataceae</taxon>
        <taxon>Lophiostoma</taxon>
    </lineage>
</organism>
<evidence type="ECO:0000313" key="10">
    <source>
        <dbReference type="Proteomes" id="UP000799324"/>
    </source>
</evidence>
<feature type="transmembrane region" description="Helical" evidence="7">
    <location>
        <begin position="375"/>
        <end position="394"/>
    </location>
</feature>
<dbReference type="GO" id="GO:0022857">
    <property type="term" value="F:transmembrane transporter activity"/>
    <property type="evidence" value="ECO:0007669"/>
    <property type="project" value="InterPro"/>
</dbReference>
<accession>A0A6A6T739</accession>
<evidence type="ECO:0000256" key="5">
    <source>
        <dbReference type="ARBA" id="ARBA00023136"/>
    </source>
</evidence>
<dbReference type="EMBL" id="MU004355">
    <property type="protein sequence ID" value="KAF2655031.1"/>
    <property type="molecule type" value="Genomic_DNA"/>
</dbReference>
<protein>
    <submittedName>
        <fullName evidence="9">Putative efflux pump antibiotic resistance protein</fullName>
    </submittedName>
</protein>
<feature type="transmembrane region" description="Helical" evidence="7">
    <location>
        <begin position="208"/>
        <end position="228"/>
    </location>
</feature>
<keyword evidence="4 7" id="KW-1133">Transmembrane helix</keyword>
<feature type="domain" description="Major facilitator superfamily (MFS) profile" evidence="8">
    <location>
        <begin position="53"/>
        <end position="537"/>
    </location>
</feature>
<evidence type="ECO:0000259" key="8">
    <source>
        <dbReference type="PROSITE" id="PS50850"/>
    </source>
</evidence>
<dbReference type="InterPro" id="IPR036259">
    <property type="entry name" value="MFS_trans_sf"/>
</dbReference>
<feature type="transmembrane region" description="Helical" evidence="7">
    <location>
        <begin position="312"/>
        <end position="332"/>
    </location>
</feature>
<feature type="transmembrane region" description="Helical" evidence="7">
    <location>
        <begin position="273"/>
        <end position="292"/>
    </location>
</feature>
<keyword evidence="5 7" id="KW-0472">Membrane</keyword>
<feature type="transmembrane region" description="Helical" evidence="7">
    <location>
        <begin position="437"/>
        <end position="463"/>
    </location>
</feature>
<evidence type="ECO:0000256" key="6">
    <source>
        <dbReference type="ARBA" id="ARBA00023180"/>
    </source>
</evidence>
<feature type="transmembrane region" description="Helical" evidence="7">
    <location>
        <begin position="240"/>
        <end position="261"/>
    </location>
</feature>
<gene>
    <name evidence="9" type="ORF">K491DRAFT_659137</name>
</gene>
<evidence type="ECO:0000256" key="1">
    <source>
        <dbReference type="ARBA" id="ARBA00004141"/>
    </source>
</evidence>
<dbReference type="SUPFAM" id="SSF103473">
    <property type="entry name" value="MFS general substrate transporter"/>
    <property type="match status" value="1"/>
</dbReference>
<keyword evidence="6" id="KW-0325">Glycoprotein</keyword>
<name>A0A6A6T739_9PLEO</name>
<keyword evidence="3 7" id="KW-0812">Transmembrane</keyword>
<feature type="transmembrane region" description="Helical" evidence="7">
    <location>
        <begin position="119"/>
        <end position="137"/>
    </location>
</feature>
<dbReference type="PANTHER" id="PTHR23501">
    <property type="entry name" value="MAJOR FACILITATOR SUPERFAMILY"/>
    <property type="match status" value="1"/>
</dbReference>
<feature type="transmembrane region" description="Helical" evidence="7">
    <location>
        <begin position="406"/>
        <end position="425"/>
    </location>
</feature>